<proteinExistence type="predicted"/>
<evidence type="ECO:0000259" key="8">
    <source>
        <dbReference type="Pfam" id="PF13567"/>
    </source>
</evidence>
<dbReference type="Pfam" id="PF13567">
    <property type="entry name" value="DUF4131"/>
    <property type="match status" value="1"/>
</dbReference>
<evidence type="ECO:0000313" key="9">
    <source>
        <dbReference type="EMBL" id="GHF46821.1"/>
    </source>
</evidence>
<evidence type="ECO:0000256" key="5">
    <source>
        <dbReference type="ARBA" id="ARBA00023136"/>
    </source>
</evidence>
<evidence type="ECO:0000256" key="3">
    <source>
        <dbReference type="ARBA" id="ARBA00022692"/>
    </source>
</evidence>
<evidence type="ECO:0000256" key="1">
    <source>
        <dbReference type="ARBA" id="ARBA00004651"/>
    </source>
</evidence>
<dbReference type="InterPro" id="IPR025405">
    <property type="entry name" value="DUF4131"/>
</dbReference>
<dbReference type="PANTHER" id="PTHR30619:SF1">
    <property type="entry name" value="RECOMBINATION PROTEIN 2"/>
    <property type="match status" value="1"/>
</dbReference>
<feature type="transmembrane region" description="Helical" evidence="6">
    <location>
        <begin position="432"/>
        <end position="457"/>
    </location>
</feature>
<keyword evidence="2" id="KW-1003">Cell membrane</keyword>
<dbReference type="InterPro" id="IPR052159">
    <property type="entry name" value="Competence_DNA_uptake"/>
</dbReference>
<feature type="domain" description="DUF4131" evidence="8">
    <location>
        <begin position="48"/>
        <end position="198"/>
    </location>
</feature>
<feature type="transmembrane region" description="Helical" evidence="6">
    <location>
        <begin position="496"/>
        <end position="513"/>
    </location>
</feature>
<evidence type="ECO:0000259" key="7">
    <source>
        <dbReference type="Pfam" id="PF03772"/>
    </source>
</evidence>
<evidence type="ECO:0000256" key="2">
    <source>
        <dbReference type="ARBA" id="ARBA00022475"/>
    </source>
</evidence>
<dbReference type="GO" id="GO:0005886">
    <property type="term" value="C:plasma membrane"/>
    <property type="evidence" value="ECO:0007669"/>
    <property type="project" value="UniProtKB-SubCell"/>
</dbReference>
<accession>A0A8J3GW43</accession>
<dbReference type="EMBL" id="BNCJ01000003">
    <property type="protein sequence ID" value="GHF46821.1"/>
    <property type="molecule type" value="Genomic_DNA"/>
</dbReference>
<gene>
    <name evidence="9" type="ORF">GCM10017056_18160</name>
</gene>
<evidence type="ECO:0000256" key="4">
    <source>
        <dbReference type="ARBA" id="ARBA00022989"/>
    </source>
</evidence>
<keyword evidence="10" id="KW-1185">Reference proteome</keyword>
<dbReference type="Pfam" id="PF03772">
    <property type="entry name" value="Competence"/>
    <property type="match status" value="1"/>
</dbReference>
<dbReference type="Proteomes" id="UP000626220">
    <property type="component" value="Unassembled WGS sequence"/>
</dbReference>
<comment type="subcellular location">
    <subcellularLocation>
        <location evidence="1">Cell membrane</location>
        <topology evidence="1">Multi-pass membrane protein</topology>
    </subcellularLocation>
</comment>
<organism evidence="9 10">
    <name type="scientific">Seohaeicola zhoushanensis</name>
    <dbReference type="NCBI Taxonomy" id="1569283"/>
    <lineage>
        <taxon>Bacteria</taxon>
        <taxon>Pseudomonadati</taxon>
        <taxon>Pseudomonadota</taxon>
        <taxon>Alphaproteobacteria</taxon>
        <taxon>Rhodobacterales</taxon>
        <taxon>Roseobacteraceae</taxon>
        <taxon>Seohaeicola</taxon>
    </lineage>
</organism>
<feature type="domain" description="ComEC/Rec2-related protein" evidence="7">
    <location>
        <begin position="241"/>
        <end position="516"/>
    </location>
</feature>
<dbReference type="NCBIfam" id="TIGR00360">
    <property type="entry name" value="ComEC_N-term"/>
    <property type="match status" value="1"/>
</dbReference>
<reference evidence="9" key="1">
    <citation type="journal article" date="2014" name="Int. J. Syst. Evol. Microbiol.">
        <title>Complete genome sequence of Corynebacterium casei LMG S-19264T (=DSM 44701T), isolated from a smear-ripened cheese.</title>
        <authorList>
            <consortium name="US DOE Joint Genome Institute (JGI-PGF)"/>
            <person name="Walter F."/>
            <person name="Albersmeier A."/>
            <person name="Kalinowski J."/>
            <person name="Ruckert C."/>
        </authorList>
    </citation>
    <scope>NUCLEOTIDE SEQUENCE</scope>
    <source>
        <strain evidence="9">KCTC 42650</strain>
    </source>
</reference>
<name>A0A8J3GW43_9RHOB</name>
<keyword evidence="4 6" id="KW-1133">Transmembrane helix</keyword>
<dbReference type="InterPro" id="IPR004477">
    <property type="entry name" value="ComEC_N"/>
</dbReference>
<keyword evidence="3 6" id="KW-0812">Transmembrane</keyword>
<dbReference type="AlphaFoldDB" id="A0A8J3GW43"/>
<evidence type="ECO:0000313" key="10">
    <source>
        <dbReference type="Proteomes" id="UP000626220"/>
    </source>
</evidence>
<feature type="transmembrane region" description="Helical" evidence="6">
    <location>
        <begin position="46"/>
        <end position="64"/>
    </location>
</feature>
<protein>
    <recommendedName>
        <fullName evidence="11">Competence protein ComEC</fullName>
    </recommendedName>
</protein>
<comment type="caution">
    <text evidence="9">The sequence shown here is derived from an EMBL/GenBank/DDBJ whole genome shotgun (WGS) entry which is preliminary data.</text>
</comment>
<feature type="transmembrane region" description="Helical" evidence="6">
    <location>
        <begin position="399"/>
        <end position="420"/>
    </location>
</feature>
<feature type="transmembrane region" description="Helical" evidence="6">
    <location>
        <begin position="21"/>
        <end position="40"/>
    </location>
</feature>
<dbReference type="PANTHER" id="PTHR30619">
    <property type="entry name" value="DNA INTERNALIZATION/COMPETENCE PROTEIN COMEC/REC2"/>
    <property type="match status" value="1"/>
</dbReference>
<dbReference type="RefSeq" id="WP_229863967.1">
    <property type="nucleotide sequence ID" value="NZ_BNCJ01000003.1"/>
</dbReference>
<keyword evidence="5 6" id="KW-0472">Membrane</keyword>
<evidence type="ECO:0000256" key="6">
    <source>
        <dbReference type="SAM" id="Phobius"/>
    </source>
</evidence>
<feature type="transmembrane region" description="Helical" evidence="6">
    <location>
        <begin position="299"/>
        <end position="317"/>
    </location>
</feature>
<feature type="transmembrane region" description="Helical" evidence="6">
    <location>
        <begin position="345"/>
        <end position="362"/>
    </location>
</feature>
<evidence type="ECO:0008006" key="11">
    <source>
        <dbReference type="Google" id="ProtNLM"/>
    </source>
</evidence>
<reference evidence="9" key="2">
    <citation type="submission" date="2020-09" db="EMBL/GenBank/DDBJ databases">
        <authorList>
            <person name="Sun Q."/>
            <person name="Kim S."/>
        </authorList>
    </citation>
    <scope>NUCLEOTIDE SEQUENCE</scope>
    <source>
        <strain evidence="9">KCTC 42650</strain>
    </source>
</reference>
<feature type="transmembrane region" description="Helical" evidence="6">
    <location>
        <begin position="261"/>
        <end position="287"/>
    </location>
</feature>
<feature type="transmembrane region" description="Helical" evidence="6">
    <location>
        <begin position="71"/>
        <end position="89"/>
    </location>
</feature>
<feature type="transmembrane region" description="Helical" evidence="6">
    <location>
        <begin position="368"/>
        <end position="387"/>
    </location>
</feature>
<feature type="transmembrane region" description="Helical" evidence="6">
    <location>
        <begin position="464"/>
        <end position="484"/>
    </location>
</feature>
<sequence length="675" mass="70532">MRALMGLMAGMDAGLLGQRGHLFPWAPVALATGIGIYFALPFEPGRATYAAVGLAGTLAAVLAWRHPGGWMVLGWAAALLAAGLSLAGLRANSVAAPVLGWRYYGTIEGRVVDIDRSASDALRILLDEVLLGPISPGRTPERVRLSLHGPEAVILPGQRIRTLGHMVPPQGAVEPGGFDFRRHAWFLRTGAVGYTRKPVETVAPPRMEGLALRIFDLRMAISRHIRAVLPGESGGVAAAVTTGDRSGLGADVLIALRVSNLAHLLAISGLHMGLLSGFVFAALRLALALVPYVALRLPVRKLAAVGALIAAACYYALSGGNVATERAFVMAAVILLAVMADRRALSLRSVALAALVVLVFRPESLLGPGFQMSFAATTALIAVYGWIGSANLPRLPRWLVPVAAVLTSSAIAGAATAPIGAAHFNTLSQYGLIANLLAVPVMGVVVVPSAVLALLLAPFGLDWIGLWAMGLGLDWILFVGRWVAGFEGARALVPTPGPLVLPLLALGMLWLFLWQGRLRLAGLPVTALALVLWSLAERPAVLIADTGGLVGVMTGEGRALSKAKGAGFIAQVWLENDGDAASQAEAALRWPDQPRGIRSFTAQGREIVHVIGKKAAAGFTACAPGQLVIASVEVVVAGGCEVYGPKRLRHTGSLALGAQGLTTARESQGRRLWTQ</sequence>